<reference evidence="3" key="1">
    <citation type="submission" date="2017-01" db="EMBL/GenBank/DDBJ databases">
        <authorList>
            <person name="Varghese N."/>
            <person name="Submissions S."/>
        </authorList>
    </citation>
    <scope>NUCLEOTIDE SEQUENCE [LARGE SCALE GENOMIC DNA]</scope>
    <source>
        <strain evidence="3">type strain: HArc-</strain>
    </source>
</reference>
<evidence type="ECO:0000313" key="2">
    <source>
        <dbReference type="EMBL" id="SIR60975.1"/>
    </source>
</evidence>
<dbReference type="PANTHER" id="PTHR43437:SF3">
    <property type="entry name" value="HYDROXYACYL-THIOESTER DEHYDRATASE TYPE 2, MITOCHONDRIAL"/>
    <property type="match status" value="1"/>
</dbReference>
<evidence type="ECO:0000313" key="3">
    <source>
        <dbReference type="Proteomes" id="UP000185936"/>
    </source>
</evidence>
<dbReference type="OrthoDB" id="51509at2157"/>
<dbReference type="PANTHER" id="PTHR43437">
    <property type="entry name" value="HYDROXYACYL-THIOESTER DEHYDRATASE TYPE 2, MITOCHONDRIAL-RELATED"/>
    <property type="match status" value="1"/>
</dbReference>
<dbReference type="STRING" id="308853.SAMN05421752_101241"/>
<organism evidence="2 3">
    <name type="scientific">Natronorubrum thiooxidans</name>
    <dbReference type="NCBI Taxonomy" id="308853"/>
    <lineage>
        <taxon>Archaea</taxon>
        <taxon>Methanobacteriati</taxon>
        <taxon>Methanobacteriota</taxon>
        <taxon>Stenosarchaea group</taxon>
        <taxon>Halobacteria</taxon>
        <taxon>Halobacteriales</taxon>
        <taxon>Natrialbaceae</taxon>
        <taxon>Natronorubrum</taxon>
    </lineage>
</organism>
<sequence>MSHQNTAKNNFAAMTDAWATMTQTVLQSATAANRAAMSAMLAPNLSNGSESETVAASIPSIDHSHLDWQFDRTVDDTENISVGDTVTFEKVLSEDDVRAFAHVSGDTNRLHLDEAFASDTRFGERIVHGTLVSGLISAALARLPGLTIYLSQDLEFSGPVGIGDRVSARVEVVEDLGNRQYRLETVIRNEDDDATVINGEAVVLIDNLPEE</sequence>
<dbReference type="Proteomes" id="UP000185936">
    <property type="component" value="Unassembled WGS sequence"/>
</dbReference>
<evidence type="ECO:0000259" key="1">
    <source>
        <dbReference type="Pfam" id="PF01575"/>
    </source>
</evidence>
<dbReference type="CDD" id="cd03449">
    <property type="entry name" value="R_hydratase"/>
    <property type="match status" value="1"/>
</dbReference>
<dbReference type="InterPro" id="IPR029069">
    <property type="entry name" value="HotDog_dom_sf"/>
</dbReference>
<dbReference type="RefSeq" id="WP_076607347.1">
    <property type="nucleotide sequence ID" value="NZ_FTNR01000001.1"/>
</dbReference>
<dbReference type="GO" id="GO:0006633">
    <property type="term" value="P:fatty acid biosynthetic process"/>
    <property type="evidence" value="ECO:0007669"/>
    <property type="project" value="TreeGrafter"/>
</dbReference>
<dbReference type="Gene3D" id="3.10.129.10">
    <property type="entry name" value="Hotdog Thioesterase"/>
    <property type="match status" value="1"/>
</dbReference>
<gene>
    <name evidence="2" type="ORF">SAMN05421752_101241</name>
</gene>
<proteinExistence type="predicted"/>
<keyword evidence="3" id="KW-1185">Reference proteome</keyword>
<dbReference type="AlphaFoldDB" id="A0A1N7CBI6"/>
<protein>
    <submittedName>
        <fullName evidence="2">Acyl dehydratase</fullName>
    </submittedName>
</protein>
<dbReference type="SUPFAM" id="SSF54637">
    <property type="entry name" value="Thioesterase/thiol ester dehydrase-isomerase"/>
    <property type="match status" value="1"/>
</dbReference>
<dbReference type="GO" id="GO:0019171">
    <property type="term" value="F:(3R)-hydroxyacyl-[acyl-carrier-protein] dehydratase activity"/>
    <property type="evidence" value="ECO:0007669"/>
    <property type="project" value="TreeGrafter"/>
</dbReference>
<dbReference type="EMBL" id="FTNR01000001">
    <property type="protein sequence ID" value="SIR60975.1"/>
    <property type="molecule type" value="Genomic_DNA"/>
</dbReference>
<name>A0A1N7CBI6_9EURY</name>
<dbReference type="InterPro" id="IPR050965">
    <property type="entry name" value="UPF0336/Enoyl-CoA_hydratase"/>
</dbReference>
<accession>A0A1N7CBI6</accession>
<dbReference type="InterPro" id="IPR002539">
    <property type="entry name" value="MaoC-like_dom"/>
</dbReference>
<dbReference type="Pfam" id="PF01575">
    <property type="entry name" value="MaoC_dehydratas"/>
    <property type="match status" value="1"/>
</dbReference>
<feature type="domain" description="MaoC-like" evidence="1">
    <location>
        <begin position="85"/>
        <end position="180"/>
    </location>
</feature>